<reference evidence="1" key="1">
    <citation type="submission" date="2018-05" db="EMBL/GenBank/DDBJ databases">
        <authorList>
            <person name="Lanie J.A."/>
            <person name="Ng W.-L."/>
            <person name="Kazmierczak K.M."/>
            <person name="Andrzejewski T.M."/>
            <person name="Davidsen T.M."/>
            <person name="Wayne K.J."/>
            <person name="Tettelin H."/>
            <person name="Glass J.I."/>
            <person name="Rusch D."/>
            <person name="Podicherti R."/>
            <person name="Tsui H.-C.T."/>
            <person name="Winkler M.E."/>
        </authorList>
    </citation>
    <scope>NUCLEOTIDE SEQUENCE</scope>
</reference>
<name>A0A382WZP1_9ZZZZ</name>
<organism evidence="1">
    <name type="scientific">marine metagenome</name>
    <dbReference type="NCBI Taxonomy" id="408172"/>
    <lineage>
        <taxon>unclassified sequences</taxon>
        <taxon>metagenomes</taxon>
        <taxon>ecological metagenomes</taxon>
    </lineage>
</organism>
<accession>A0A382WZP1</accession>
<evidence type="ECO:0000313" key="1">
    <source>
        <dbReference type="EMBL" id="SVD64416.1"/>
    </source>
</evidence>
<dbReference type="AlphaFoldDB" id="A0A382WZP1"/>
<evidence type="ECO:0008006" key="2">
    <source>
        <dbReference type="Google" id="ProtNLM"/>
    </source>
</evidence>
<gene>
    <name evidence="1" type="ORF">METZ01_LOCUS417270</name>
</gene>
<dbReference type="EMBL" id="UINC01163874">
    <property type="protein sequence ID" value="SVD64416.1"/>
    <property type="molecule type" value="Genomic_DNA"/>
</dbReference>
<protein>
    <recommendedName>
        <fullName evidence="2">MarR family transcriptional regulator</fullName>
    </recommendedName>
</protein>
<proteinExistence type="predicted"/>
<sequence length="88" mass="10730">MNEIDYIEDRQRNVIKLFHERGELSFNSLIEISGWEEYVLAKILKLLLSKDVIEEYFDELNNKICYRVFENKKDDLLTIEQRLNKFEK</sequence>